<evidence type="ECO:0000256" key="1">
    <source>
        <dbReference type="SAM" id="MobiDB-lite"/>
    </source>
</evidence>
<evidence type="ECO:0000313" key="4">
    <source>
        <dbReference type="EMBL" id="KIG12147.1"/>
    </source>
</evidence>
<accession>A0A0C2CWB2</accession>
<evidence type="ECO:0000259" key="3">
    <source>
        <dbReference type="Pfam" id="PF18417"/>
    </source>
</evidence>
<dbReference type="AlphaFoldDB" id="A0A0C2CWB2"/>
<reference evidence="4 5" key="1">
    <citation type="submission" date="2014-12" db="EMBL/GenBank/DDBJ databases">
        <title>Genome assembly of Enhygromyxa salina DSM 15201.</title>
        <authorList>
            <person name="Sharma G."/>
            <person name="Subramanian S."/>
        </authorList>
    </citation>
    <scope>NUCLEOTIDE SEQUENCE [LARGE SCALE GENOMIC DNA]</scope>
    <source>
        <strain evidence="4 5">DSM 15201</strain>
    </source>
</reference>
<feature type="region of interest" description="Disordered" evidence="1">
    <location>
        <begin position="714"/>
        <end position="738"/>
    </location>
</feature>
<comment type="caution">
    <text evidence="4">The sequence shown here is derived from an EMBL/GenBank/DDBJ whole genome shotgun (WGS) entry which is preliminary data.</text>
</comment>
<feature type="region of interest" description="Disordered" evidence="1">
    <location>
        <begin position="419"/>
        <end position="438"/>
    </location>
</feature>
<dbReference type="EMBL" id="JMCC02000148">
    <property type="protein sequence ID" value="KIG12147.1"/>
    <property type="molecule type" value="Genomic_DNA"/>
</dbReference>
<organism evidence="4 5">
    <name type="scientific">Enhygromyxa salina</name>
    <dbReference type="NCBI Taxonomy" id="215803"/>
    <lineage>
        <taxon>Bacteria</taxon>
        <taxon>Pseudomonadati</taxon>
        <taxon>Myxococcota</taxon>
        <taxon>Polyangia</taxon>
        <taxon>Nannocystales</taxon>
        <taxon>Nannocystaceae</taxon>
        <taxon>Enhygromyxa</taxon>
    </lineage>
</organism>
<dbReference type="InterPro" id="IPR041168">
    <property type="entry name" value="LodA_N"/>
</dbReference>
<feature type="region of interest" description="Disordered" evidence="1">
    <location>
        <begin position="143"/>
        <end position="166"/>
    </location>
</feature>
<feature type="domain" description="L-Lysine epsilon oxidase N-terminal" evidence="2">
    <location>
        <begin position="9"/>
        <end position="318"/>
    </location>
</feature>
<dbReference type="InterPro" id="IPR041173">
    <property type="entry name" value="LodA_C"/>
</dbReference>
<gene>
    <name evidence="4" type="ORF">DB30_01881</name>
</gene>
<dbReference type="Proteomes" id="UP000031599">
    <property type="component" value="Unassembled WGS sequence"/>
</dbReference>
<evidence type="ECO:0000259" key="2">
    <source>
        <dbReference type="Pfam" id="PF17990"/>
    </source>
</evidence>
<dbReference type="Pfam" id="PF18417">
    <property type="entry name" value="LodA_C"/>
    <property type="match status" value="1"/>
</dbReference>
<protein>
    <submittedName>
        <fullName evidence="4">Lysine-epsilon oxidase</fullName>
    </submittedName>
</protein>
<sequence length="738" mass="80160">MSTTTFRIHPSIGFARVGTAKEFYLAPETLAGHPLGDGPKTGGLPIKAGTEDTEITSSDVRGPDGGLARQAARFRIYAYQAEGKENYPMGQAGAEIRIGSTVEIGGQTKTVADIIWTVHMANKKTAWYGSADDDGILAWGTPADPKTPTEGLRNPELGSGANDPKRWAGMFIDPGPRAISGANADVVDLGESSPASYYQAGAGITPLPSYPTVFPKRAVASYPEVFGPSDDYDGKLYPPGVAAIQSLGELQTDEHGRLVVVAAWGHANSFNKHPAQHGFVGAVNNDWWFDDTGDGPVDAVLVFKDGSTHTVEGAAWVISTDPAYAPQVLNVVSLWDDIHDSWVRKLDLRPDLFANGEFQPDYRPSFEDEVRPIFLAAGLQRWVTNLTTKGISAHEHVERITADTKVSATALAGLGLIRKPVEPGEPAPDPTGDRKRMPLSLGDAGRSLLSLAKTQYQYLTYWNDGHADASARVTLNHGETLDKASFLAGLGGRFGPGIDMTYICREPDMWRQDWRSSGGGPFRVRPKPLDYSGQLQAPFLSLGWTPKRDETELEPGDVSKFMAIPWHADYNSCGTHLPSPNIEQNNQLYWSWPAQRPLTVYAAKDVRDGAGLVEVTKRDANGNPIKTRERQRYSMRGPFTKTAPINPSDPPPFGPGNPAEVGRYQKTPKGQASTDAGVARILDHWMNIGVIIQASNIDDGGTYDPAHYLEVESRLDDEPSDAVQPWDKDRVPPGQFNA</sequence>
<dbReference type="Pfam" id="PF17990">
    <property type="entry name" value="LodA_N"/>
    <property type="match status" value="1"/>
</dbReference>
<evidence type="ECO:0000313" key="5">
    <source>
        <dbReference type="Proteomes" id="UP000031599"/>
    </source>
</evidence>
<proteinExistence type="predicted"/>
<name>A0A0C2CWB2_9BACT</name>
<feature type="domain" description="L-lysine epsilon oxidase C-terminal" evidence="3">
    <location>
        <begin position="442"/>
        <end position="589"/>
    </location>
</feature>
<dbReference type="RefSeq" id="WP_052558314.1">
    <property type="nucleotide sequence ID" value="NZ_JMCC02000148.1"/>
</dbReference>